<gene>
    <name evidence="2" type="ORF">H7965_17485</name>
</gene>
<keyword evidence="1" id="KW-1133">Transmembrane helix</keyword>
<organism evidence="2 3">
    <name type="scientific">Siccirubricoccus deserti</name>
    <dbReference type="NCBI Taxonomy" id="2013562"/>
    <lineage>
        <taxon>Bacteria</taxon>
        <taxon>Pseudomonadati</taxon>
        <taxon>Pseudomonadota</taxon>
        <taxon>Alphaproteobacteria</taxon>
        <taxon>Acetobacterales</taxon>
        <taxon>Roseomonadaceae</taxon>
        <taxon>Siccirubricoccus</taxon>
    </lineage>
</organism>
<accession>A0A9X0R1G5</accession>
<feature type="transmembrane region" description="Helical" evidence="1">
    <location>
        <begin position="166"/>
        <end position="184"/>
    </location>
</feature>
<keyword evidence="1" id="KW-0472">Membrane</keyword>
<keyword evidence="3" id="KW-1185">Reference proteome</keyword>
<evidence type="ECO:0000313" key="3">
    <source>
        <dbReference type="Proteomes" id="UP000600101"/>
    </source>
</evidence>
<feature type="transmembrane region" description="Helical" evidence="1">
    <location>
        <begin position="58"/>
        <end position="79"/>
    </location>
</feature>
<dbReference type="InterPro" id="IPR019286">
    <property type="entry name" value="DUF2339_TM"/>
</dbReference>
<dbReference type="EMBL" id="JACOMF010000023">
    <property type="protein sequence ID" value="MBC4017108.1"/>
    <property type="molecule type" value="Genomic_DNA"/>
</dbReference>
<sequence length="325" mass="34211">MALAVALVVLARLLLNWNVAAYDFGTLPVLNGLLAAYGVPAAGFALAAVLFGRRRDDALVAVLEAGALAFLAALVLLEIRHALAGGSLDPDGDWSFREAALDVTGLALLATLARWLDQRLGGRQVLGWGWRLLLGLAAVLSLRLVLDNPAFSDGAVLLRFPVFNELALAYAVPALLAALAARALARPGGMAFDPLLTRGLAGYALVAAFAWVTLTVRHRFHPVELSLTLEETSAAELWAYSGAWLGFGAALLALGIRSGIAALRLAALAVIGLTIGKAFLVDMAELTGLWRVLSFLGLGLALIGLGWVYRRFVVVPVAEAPPRPV</sequence>
<dbReference type="Pfam" id="PF10101">
    <property type="entry name" value="DUF2339"/>
    <property type="match status" value="1"/>
</dbReference>
<evidence type="ECO:0000313" key="2">
    <source>
        <dbReference type="EMBL" id="MBC4017108.1"/>
    </source>
</evidence>
<dbReference type="AlphaFoldDB" id="A0A9X0R1G5"/>
<feature type="transmembrane region" description="Helical" evidence="1">
    <location>
        <begin position="237"/>
        <end position="254"/>
    </location>
</feature>
<dbReference type="Proteomes" id="UP000600101">
    <property type="component" value="Unassembled WGS sequence"/>
</dbReference>
<proteinExistence type="predicted"/>
<feature type="transmembrane region" description="Helical" evidence="1">
    <location>
        <begin position="128"/>
        <end position="146"/>
    </location>
</feature>
<reference evidence="2" key="1">
    <citation type="submission" date="2020-08" db="EMBL/GenBank/DDBJ databases">
        <authorList>
            <person name="Hu Y."/>
            <person name="Nguyen S.V."/>
            <person name="Li F."/>
            <person name="Fanning S."/>
        </authorList>
    </citation>
    <scope>NUCLEOTIDE SEQUENCE</scope>
    <source>
        <strain evidence="2">SYSU D8009</strain>
    </source>
</reference>
<dbReference type="RefSeq" id="WP_186771874.1">
    <property type="nucleotide sequence ID" value="NZ_JACOMF010000023.1"/>
</dbReference>
<feature type="transmembrane region" description="Helical" evidence="1">
    <location>
        <begin position="261"/>
        <end position="280"/>
    </location>
</feature>
<dbReference type="PANTHER" id="PTHR38434">
    <property type="entry name" value="BLL2549 PROTEIN"/>
    <property type="match status" value="1"/>
</dbReference>
<comment type="caution">
    <text evidence="2">The sequence shown here is derived from an EMBL/GenBank/DDBJ whole genome shotgun (WGS) entry which is preliminary data.</text>
</comment>
<evidence type="ECO:0000256" key="1">
    <source>
        <dbReference type="SAM" id="Phobius"/>
    </source>
</evidence>
<feature type="transmembrane region" description="Helical" evidence="1">
    <location>
        <begin position="292"/>
        <end position="309"/>
    </location>
</feature>
<dbReference type="PANTHER" id="PTHR38434:SF1">
    <property type="entry name" value="BLL2549 PROTEIN"/>
    <property type="match status" value="1"/>
</dbReference>
<feature type="transmembrane region" description="Helical" evidence="1">
    <location>
        <begin position="99"/>
        <end position="116"/>
    </location>
</feature>
<protein>
    <submittedName>
        <fullName evidence="2">DUF2339 domain-containing protein</fullName>
    </submittedName>
</protein>
<name>A0A9X0R1G5_9PROT</name>
<feature type="transmembrane region" description="Helical" evidence="1">
    <location>
        <begin position="196"/>
        <end position="217"/>
    </location>
</feature>
<feature type="transmembrane region" description="Helical" evidence="1">
    <location>
        <begin position="31"/>
        <end position="51"/>
    </location>
</feature>
<keyword evidence="1" id="KW-0812">Transmembrane</keyword>